<evidence type="ECO:0000256" key="1">
    <source>
        <dbReference type="SAM" id="Phobius"/>
    </source>
</evidence>
<sequence length="91" mass="9914">MRSGSPLVEDWRVTLLILPVALITVTLTWSLLAMSDIHSMTSLLGATLKVKTFTEDSGDSSIGEVDLDFFFNPLVGFLAGGIIGRDKLWSK</sequence>
<keyword evidence="1" id="KW-0812">Transmembrane</keyword>
<dbReference type="EMBL" id="AP015038">
    <property type="protein sequence ID" value="BAT88742.1"/>
    <property type="molecule type" value="Genomic_DNA"/>
</dbReference>
<organism evidence="2 3">
    <name type="scientific">Vigna angularis var. angularis</name>
    <dbReference type="NCBI Taxonomy" id="157739"/>
    <lineage>
        <taxon>Eukaryota</taxon>
        <taxon>Viridiplantae</taxon>
        <taxon>Streptophyta</taxon>
        <taxon>Embryophyta</taxon>
        <taxon>Tracheophyta</taxon>
        <taxon>Spermatophyta</taxon>
        <taxon>Magnoliopsida</taxon>
        <taxon>eudicotyledons</taxon>
        <taxon>Gunneridae</taxon>
        <taxon>Pentapetalae</taxon>
        <taxon>rosids</taxon>
        <taxon>fabids</taxon>
        <taxon>Fabales</taxon>
        <taxon>Fabaceae</taxon>
        <taxon>Papilionoideae</taxon>
        <taxon>50 kb inversion clade</taxon>
        <taxon>NPAAA clade</taxon>
        <taxon>indigoferoid/millettioid clade</taxon>
        <taxon>Phaseoleae</taxon>
        <taxon>Vigna</taxon>
    </lineage>
</organism>
<proteinExistence type="predicted"/>
<evidence type="ECO:0000313" key="2">
    <source>
        <dbReference type="EMBL" id="BAT88742.1"/>
    </source>
</evidence>
<dbReference type="Proteomes" id="UP000291084">
    <property type="component" value="Chromosome 5"/>
</dbReference>
<feature type="transmembrane region" description="Helical" evidence="1">
    <location>
        <begin position="12"/>
        <end position="32"/>
    </location>
</feature>
<reference evidence="2 3" key="1">
    <citation type="journal article" date="2015" name="Sci. Rep.">
        <title>The power of single molecule real-time sequencing technology in the de novo assembly of a eukaryotic genome.</title>
        <authorList>
            <person name="Sakai H."/>
            <person name="Naito K."/>
            <person name="Ogiso-Tanaka E."/>
            <person name="Takahashi Y."/>
            <person name="Iseki K."/>
            <person name="Muto C."/>
            <person name="Satou K."/>
            <person name="Teruya K."/>
            <person name="Shiroma A."/>
            <person name="Shimoji M."/>
            <person name="Hirano T."/>
            <person name="Itoh T."/>
            <person name="Kaga A."/>
            <person name="Tomooka N."/>
        </authorList>
    </citation>
    <scope>NUCLEOTIDE SEQUENCE [LARGE SCALE GENOMIC DNA]</scope>
    <source>
        <strain evidence="3">cv. Shumari</strain>
    </source>
</reference>
<dbReference type="AlphaFoldDB" id="A0A0S3S7B9"/>
<name>A0A0S3S7B9_PHAAN</name>
<keyword evidence="3" id="KW-1185">Reference proteome</keyword>
<keyword evidence="1" id="KW-1133">Transmembrane helix</keyword>
<accession>A0A0S3S7B9</accession>
<keyword evidence="1" id="KW-0472">Membrane</keyword>
<evidence type="ECO:0000313" key="3">
    <source>
        <dbReference type="Proteomes" id="UP000291084"/>
    </source>
</evidence>
<protein>
    <submittedName>
        <fullName evidence="2">Uncharacterized protein</fullName>
    </submittedName>
</protein>
<gene>
    <name evidence="2" type="primary">Vigan.05G233700</name>
    <name evidence="2" type="ORF">VIGAN_05233700</name>
</gene>